<dbReference type="STRING" id="303698.A0A1V6TJS1"/>
<dbReference type="InterPro" id="IPR010610">
    <property type="entry name" value="EryCIII-like_C"/>
</dbReference>
<dbReference type="OrthoDB" id="5835829at2759"/>
<dbReference type="FunFam" id="3.40.50.2000:FF:000009">
    <property type="entry name" value="Sterol 3-beta-glucosyltransferase UGT80A2"/>
    <property type="match status" value="1"/>
</dbReference>
<dbReference type="InterPro" id="IPR050426">
    <property type="entry name" value="Glycosyltransferase_28"/>
</dbReference>
<dbReference type="CDD" id="cd03784">
    <property type="entry name" value="GT1_Gtf-like"/>
    <property type="match status" value="1"/>
</dbReference>
<reference evidence="7" key="1">
    <citation type="journal article" date="2017" name="Nat. Microbiol.">
        <title>Global analysis of biosynthetic gene clusters reveals vast potential of secondary metabolite production in Penicillium species.</title>
        <authorList>
            <person name="Nielsen J.C."/>
            <person name="Grijseels S."/>
            <person name="Prigent S."/>
            <person name="Ji B."/>
            <person name="Dainat J."/>
            <person name="Nielsen K.F."/>
            <person name="Frisvad J.C."/>
            <person name="Workman M."/>
            <person name="Nielsen J."/>
        </authorList>
    </citation>
    <scope>NUCLEOTIDE SEQUENCE [LARGE SCALE GENOMIC DNA]</scope>
    <source>
        <strain evidence="7">IBT 24891</strain>
    </source>
</reference>
<dbReference type="GO" id="GO:0005975">
    <property type="term" value="P:carbohydrate metabolic process"/>
    <property type="evidence" value="ECO:0007669"/>
    <property type="project" value="InterPro"/>
</dbReference>
<evidence type="ECO:0000256" key="3">
    <source>
        <dbReference type="ARBA" id="ARBA00023098"/>
    </source>
</evidence>
<dbReference type="InterPro" id="IPR004276">
    <property type="entry name" value="GlycoTrans_28_N"/>
</dbReference>
<sequence>MDYRGIDKAAAAFANQPPPPYEALQHCLDDREGIQVAEDGRVSIDASSRLCRTLSRLLPNPDIVHRESTPPPPYEELIEEYDLNLNIIVQIVGSRGDVQPFIALGTELQRIGHRVRIATHNVFEQFVRQAGLEFCPIGGNPADLMAYMVNNPGLIPSMNSLRDGDIQKNRLMMAEILHGCWHACIMPDPVTNAPFVANAIIANPPSFAHIHCAQALGIPVHLMFTMPWSPTRAFSHPLANLRNVPPDRDWVNRVSYSVVDWLSWQGLGDIINDWRKHELELDPVSFSDGPFLLKNLNISYTYCWSPGLVRKPKDWPANIGMSPESLFTISTLTIETDVCGFFFRDVPDYKPDPELLEFLGAGPPPIYIGFGSIVISSAEKMTEIILQAIEETGVRAIISRGWSNIGGPKLPQVLYLDDCPHEWLFKYGSAVIHHGGAGTTACGLRYGKPTIIIPFFGDQTFWGEMIAASGAGPNPIPQKLLDLQKLIQAINYCLTPEATKAARRLGIKIGEERGVQVAASSFHRQLPKRLIGCDLLPHLPACWKFKQSNRTWHLSTAAAEILIETKLIDSKKLKIYQSDPIHLDTRRWEPITGIASAGMGMTFEMLKAGRDVVYKPYEIFKEGVPSDASSSSTLSGPDSNVFLSPTIPGIRSDSLSLNESRSMNDLTIPSSLARKEKSMFRTMASASGRASGKLLGKTLSGAMIDVPLAAAEGFRVLPGLYGDNVHEQGVIKDWKSGAITGIKSFAIGIGESFIDPLYQPYKGARDGGIPGFGGGLLKGSFGSLAKMAHGLVAYPSQGIKKTIQAAFHENTRKQILVALHEQGQDLAKQIRSNGDDLTVTTRFLSMDHMDALDFDSDYF</sequence>
<evidence type="ECO:0000256" key="2">
    <source>
        <dbReference type="ARBA" id="ARBA00022679"/>
    </source>
</evidence>
<accession>A0A1V6TJS1</accession>
<evidence type="ECO:0000256" key="1">
    <source>
        <dbReference type="ARBA" id="ARBA00004184"/>
    </source>
</evidence>
<evidence type="ECO:0000259" key="4">
    <source>
        <dbReference type="Pfam" id="PF03033"/>
    </source>
</evidence>
<dbReference type="Gene3D" id="3.40.50.2000">
    <property type="entry name" value="Glycogen Phosphorylase B"/>
    <property type="match status" value="2"/>
</dbReference>
<dbReference type="Proteomes" id="UP000191285">
    <property type="component" value="Unassembled WGS sequence"/>
</dbReference>
<evidence type="ECO:0000259" key="5">
    <source>
        <dbReference type="Pfam" id="PF06722"/>
    </source>
</evidence>
<proteinExistence type="predicted"/>
<comment type="subcellular location">
    <subcellularLocation>
        <location evidence="1">Endomembrane system</location>
        <topology evidence="1">Peripheral membrane protein</topology>
    </subcellularLocation>
</comment>
<dbReference type="GO" id="GO:0012505">
    <property type="term" value="C:endomembrane system"/>
    <property type="evidence" value="ECO:0007669"/>
    <property type="project" value="UniProtKB-SubCell"/>
</dbReference>
<dbReference type="GO" id="GO:0016906">
    <property type="term" value="F:sterol 3-beta-glucosyltransferase activity"/>
    <property type="evidence" value="ECO:0007669"/>
    <property type="project" value="UniProtKB-ARBA"/>
</dbReference>
<comment type="caution">
    <text evidence="6">The sequence shown here is derived from an EMBL/GenBank/DDBJ whole genome shotgun (WGS) entry which is preliminary data.</text>
</comment>
<dbReference type="PANTHER" id="PTHR48050">
    <property type="entry name" value="STEROL 3-BETA-GLUCOSYLTRANSFERASE"/>
    <property type="match status" value="1"/>
</dbReference>
<dbReference type="SUPFAM" id="SSF53756">
    <property type="entry name" value="UDP-Glycosyltransferase/glycogen phosphorylase"/>
    <property type="match status" value="1"/>
</dbReference>
<dbReference type="InterPro" id="IPR002213">
    <property type="entry name" value="UDP_glucos_trans"/>
</dbReference>
<keyword evidence="3" id="KW-0443">Lipid metabolism</keyword>
<keyword evidence="2" id="KW-0808">Transferase</keyword>
<dbReference type="PANTHER" id="PTHR48050:SF27">
    <property type="entry name" value="GLUCOSYLTRANSFERASE, PUTATIVE (AFU_ORTHOLOGUE AFUA_7G04880)-RELATED"/>
    <property type="match status" value="1"/>
</dbReference>
<protein>
    <submittedName>
        <fullName evidence="6">Uncharacterized protein</fullName>
    </submittedName>
</protein>
<dbReference type="EMBL" id="MLKD01000005">
    <property type="protein sequence ID" value="OQE26588.1"/>
    <property type="molecule type" value="Genomic_DNA"/>
</dbReference>
<name>A0A1V6TJS1_9EURO</name>
<organism evidence="6 7">
    <name type="scientific">Penicillium steckii</name>
    <dbReference type="NCBI Taxonomy" id="303698"/>
    <lineage>
        <taxon>Eukaryota</taxon>
        <taxon>Fungi</taxon>
        <taxon>Dikarya</taxon>
        <taxon>Ascomycota</taxon>
        <taxon>Pezizomycotina</taxon>
        <taxon>Eurotiomycetes</taxon>
        <taxon>Eurotiomycetidae</taxon>
        <taxon>Eurotiales</taxon>
        <taxon>Aspergillaceae</taxon>
        <taxon>Penicillium</taxon>
    </lineage>
</organism>
<evidence type="ECO:0000313" key="7">
    <source>
        <dbReference type="Proteomes" id="UP000191285"/>
    </source>
</evidence>
<dbReference type="AlphaFoldDB" id="A0A1V6TJS1"/>
<gene>
    <name evidence="6" type="ORF">PENSTE_c005G06356</name>
</gene>
<keyword evidence="7" id="KW-1185">Reference proteome</keyword>
<feature type="domain" description="Erythromycin biosynthesis protein CIII-like C-terminal" evidence="5">
    <location>
        <begin position="416"/>
        <end position="500"/>
    </location>
</feature>
<dbReference type="GO" id="GO:0006629">
    <property type="term" value="P:lipid metabolic process"/>
    <property type="evidence" value="ECO:0007669"/>
    <property type="project" value="UniProtKB-KW"/>
</dbReference>
<dbReference type="Pfam" id="PF03033">
    <property type="entry name" value="Glyco_transf_28"/>
    <property type="match status" value="1"/>
</dbReference>
<evidence type="ECO:0000313" key="6">
    <source>
        <dbReference type="EMBL" id="OQE26588.1"/>
    </source>
</evidence>
<feature type="domain" description="Glycosyltransferase family 28 N-terminal" evidence="4">
    <location>
        <begin position="87"/>
        <end position="234"/>
    </location>
</feature>
<dbReference type="Pfam" id="PF06722">
    <property type="entry name" value="EryCIII-like_C"/>
    <property type="match status" value="1"/>
</dbReference>